<dbReference type="CDD" id="cd06530">
    <property type="entry name" value="S26_SPase_I"/>
    <property type="match status" value="1"/>
</dbReference>
<comment type="caution">
    <text evidence="9">The sequence shown here is derived from an EMBL/GenBank/DDBJ whole genome shotgun (WGS) entry which is preliminary data.</text>
</comment>
<keyword evidence="7" id="KW-1133">Transmembrane helix</keyword>
<evidence type="ECO:0000259" key="8">
    <source>
        <dbReference type="Pfam" id="PF10502"/>
    </source>
</evidence>
<keyword evidence="7" id="KW-0645">Protease</keyword>
<comment type="catalytic activity">
    <reaction evidence="1 7">
        <text>Cleavage of hydrophobic, N-terminal signal or leader sequences from secreted and periplasmic proteins.</text>
        <dbReference type="EC" id="3.4.21.89"/>
    </reaction>
</comment>
<name>A0A162N2E4_9FIRM</name>
<dbReference type="PANTHER" id="PTHR43390:SF1">
    <property type="entry name" value="CHLOROPLAST PROCESSING PEPTIDASE"/>
    <property type="match status" value="1"/>
</dbReference>
<reference evidence="9 10" key="1">
    <citation type="submission" date="2015-12" db="EMBL/GenBank/DDBJ databases">
        <title>Draft genome of Thermovenabulum gondwanense isolated from a red thermophilic microbial mat colonisisng an outflow channel of a bore well.</title>
        <authorList>
            <person name="Patel B.K."/>
        </authorList>
    </citation>
    <scope>NUCLEOTIDE SEQUENCE [LARGE SCALE GENOMIC DNA]</scope>
    <source>
        <strain evidence="9 10">R270</strain>
    </source>
</reference>
<protein>
    <recommendedName>
        <fullName evidence="4 7">Signal peptidase I</fullName>
        <ecNumber evidence="4 7">3.4.21.89</ecNumber>
    </recommendedName>
</protein>
<dbReference type="InterPro" id="IPR019758">
    <property type="entry name" value="Pept_S26A_signal_pept_1_CS"/>
</dbReference>
<dbReference type="AlphaFoldDB" id="A0A162N2E4"/>
<evidence type="ECO:0000256" key="7">
    <source>
        <dbReference type="RuleBase" id="RU362042"/>
    </source>
</evidence>
<evidence type="ECO:0000313" key="10">
    <source>
        <dbReference type="Proteomes" id="UP000075737"/>
    </source>
</evidence>
<dbReference type="Proteomes" id="UP000075737">
    <property type="component" value="Unassembled WGS sequence"/>
</dbReference>
<dbReference type="GO" id="GO:0005886">
    <property type="term" value="C:plasma membrane"/>
    <property type="evidence" value="ECO:0007669"/>
    <property type="project" value="UniProtKB-SubCell"/>
</dbReference>
<dbReference type="EMBL" id="LOHZ01000015">
    <property type="protein sequence ID" value="KYO68701.1"/>
    <property type="molecule type" value="Genomic_DNA"/>
</dbReference>
<evidence type="ECO:0000256" key="5">
    <source>
        <dbReference type="ARBA" id="ARBA00022801"/>
    </source>
</evidence>
<keyword evidence="5 7" id="KW-0378">Hydrolase</keyword>
<evidence type="ECO:0000256" key="3">
    <source>
        <dbReference type="ARBA" id="ARBA00009370"/>
    </source>
</evidence>
<dbReference type="PANTHER" id="PTHR43390">
    <property type="entry name" value="SIGNAL PEPTIDASE I"/>
    <property type="match status" value="1"/>
</dbReference>
<dbReference type="PROSITE" id="PS00761">
    <property type="entry name" value="SPASE_I_3"/>
    <property type="match status" value="1"/>
</dbReference>
<dbReference type="InterPro" id="IPR019757">
    <property type="entry name" value="Pept_S26A_signal_pept_1_Lys-AS"/>
</dbReference>
<accession>A0A162N2E4</accession>
<dbReference type="InterPro" id="IPR019533">
    <property type="entry name" value="Peptidase_S26"/>
</dbReference>
<dbReference type="InterPro" id="IPR036286">
    <property type="entry name" value="LexA/Signal_pep-like_sf"/>
</dbReference>
<evidence type="ECO:0000256" key="6">
    <source>
        <dbReference type="PIRSR" id="PIRSR600223-1"/>
    </source>
</evidence>
<dbReference type="GO" id="GO:0006465">
    <property type="term" value="P:signal peptide processing"/>
    <property type="evidence" value="ECO:0007669"/>
    <property type="project" value="InterPro"/>
</dbReference>
<dbReference type="NCBIfam" id="TIGR02227">
    <property type="entry name" value="sigpep_I_bact"/>
    <property type="match status" value="1"/>
</dbReference>
<evidence type="ECO:0000256" key="1">
    <source>
        <dbReference type="ARBA" id="ARBA00000677"/>
    </source>
</evidence>
<comment type="similarity">
    <text evidence="3 7">Belongs to the peptidase S26 family.</text>
</comment>
<dbReference type="STRING" id="520767.ATZ99_02100"/>
<keyword evidence="10" id="KW-1185">Reference proteome</keyword>
<dbReference type="InterPro" id="IPR000223">
    <property type="entry name" value="Pept_S26A_signal_pept_1"/>
</dbReference>
<dbReference type="PATRIC" id="fig|520767.4.peg.219"/>
<dbReference type="Pfam" id="PF10502">
    <property type="entry name" value="Peptidase_S26"/>
    <property type="match status" value="1"/>
</dbReference>
<dbReference type="EC" id="3.4.21.89" evidence="4 7"/>
<keyword evidence="7" id="KW-0472">Membrane</keyword>
<evidence type="ECO:0000256" key="2">
    <source>
        <dbReference type="ARBA" id="ARBA00004401"/>
    </source>
</evidence>
<dbReference type="GO" id="GO:0004252">
    <property type="term" value="F:serine-type endopeptidase activity"/>
    <property type="evidence" value="ECO:0007669"/>
    <property type="project" value="InterPro"/>
</dbReference>
<keyword evidence="7" id="KW-0812">Transmembrane</keyword>
<sequence>MENRLKNELMEWIKSIAIALVIALAIRAYIIEPMIVPTGSMIPTINIGDRILVNKYIYRIKPLQRGDIVVFKYPDDPSQTFVKRLIGLGGDVIEIKEGVLFINGKEYKEDYLNEPIVGNFGPYKVPEGYYFMMGDNRNNSKDSRFWVNKFVPKKYIVGKAVFRIWPLDRIGRIK</sequence>
<dbReference type="SUPFAM" id="SSF51306">
    <property type="entry name" value="LexA/Signal peptidase"/>
    <property type="match status" value="1"/>
</dbReference>
<gene>
    <name evidence="9" type="primary">sipT</name>
    <name evidence="9" type="ORF">ATZ99_02100</name>
</gene>
<dbReference type="PRINTS" id="PR00727">
    <property type="entry name" value="LEADERPTASE"/>
</dbReference>
<dbReference type="Gene3D" id="2.10.109.10">
    <property type="entry name" value="Umud Fragment, subunit A"/>
    <property type="match status" value="1"/>
</dbReference>
<organism evidence="9 10">
    <name type="scientific">Thermovenabulum gondwanense</name>
    <dbReference type="NCBI Taxonomy" id="520767"/>
    <lineage>
        <taxon>Bacteria</taxon>
        <taxon>Bacillati</taxon>
        <taxon>Bacillota</taxon>
        <taxon>Clostridia</taxon>
        <taxon>Thermosediminibacterales</taxon>
        <taxon>Thermosediminibacteraceae</taxon>
        <taxon>Thermovenabulum</taxon>
    </lineage>
</organism>
<feature type="active site" evidence="6">
    <location>
        <position position="83"/>
    </location>
</feature>
<dbReference type="OrthoDB" id="9802919at2"/>
<proteinExistence type="inferred from homology"/>
<feature type="transmembrane region" description="Helical" evidence="7">
    <location>
        <begin position="12"/>
        <end position="30"/>
    </location>
</feature>
<dbReference type="PROSITE" id="PS00760">
    <property type="entry name" value="SPASE_I_2"/>
    <property type="match status" value="1"/>
</dbReference>
<comment type="subcellular location">
    <subcellularLocation>
        <location evidence="2">Cell membrane</location>
        <topology evidence="2">Single-pass type II membrane protein</topology>
    </subcellularLocation>
    <subcellularLocation>
        <location evidence="7">Membrane</location>
        <topology evidence="7">Single-pass type II membrane protein</topology>
    </subcellularLocation>
</comment>
<evidence type="ECO:0000256" key="4">
    <source>
        <dbReference type="ARBA" id="ARBA00013208"/>
    </source>
</evidence>
<dbReference type="GO" id="GO:0009003">
    <property type="term" value="F:signal peptidase activity"/>
    <property type="evidence" value="ECO:0007669"/>
    <property type="project" value="UniProtKB-EC"/>
</dbReference>
<feature type="domain" description="Peptidase S26" evidence="8">
    <location>
        <begin position="10"/>
        <end position="165"/>
    </location>
</feature>
<dbReference type="RefSeq" id="WP_068747392.1">
    <property type="nucleotide sequence ID" value="NZ_LOHZ01000015.1"/>
</dbReference>
<feature type="active site" evidence="6">
    <location>
        <position position="40"/>
    </location>
</feature>
<evidence type="ECO:0000313" key="9">
    <source>
        <dbReference type="EMBL" id="KYO68701.1"/>
    </source>
</evidence>